<feature type="domain" description="2-C-methyl-D-erythritol 2,4-cyclodiphosphate synthase" evidence="2">
    <location>
        <begin position="1"/>
        <end position="50"/>
    </location>
</feature>
<accession>A0A3P8KTL8</accession>
<protein>
    <submittedName>
        <fullName evidence="3">2-C-methyl-D-erythritol 2,4-cyclodiphosphate synthase</fullName>
        <ecNumber evidence="3">4.6.1.12</ecNumber>
    </submittedName>
</protein>
<dbReference type="Proteomes" id="UP000274346">
    <property type="component" value="Chromosome"/>
</dbReference>
<keyword evidence="1" id="KW-0414">Isoprene biosynthesis</keyword>
<dbReference type="EMBL" id="CAADJG010000002">
    <property type="protein sequence ID" value="VFS82309.1"/>
    <property type="molecule type" value="Genomic_DNA"/>
</dbReference>
<proteinExistence type="predicted"/>
<dbReference type="KEGG" id="rtg:NCTC13098_01438"/>
<dbReference type="EC" id="4.6.1.12" evidence="3"/>
<dbReference type="AlphaFoldDB" id="A0A3P8KTL8"/>
<dbReference type="GO" id="GO:0008685">
    <property type="term" value="F:2-C-methyl-D-erythritol 2,4-cyclodiphosphate synthase activity"/>
    <property type="evidence" value="ECO:0007669"/>
    <property type="project" value="UniProtKB-EC"/>
</dbReference>
<dbReference type="InterPro" id="IPR003526">
    <property type="entry name" value="MECDP_synthase"/>
</dbReference>
<evidence type="ECO:0000259" key="2">
    <source>
        <dbReference type="Pfam" id="PF02542"/>
    </source>
</evidence>
<evidence type="ECO:0000313" key="4">
    <source>
        <dbReference type="EMBL" id="VFS82309.1"/>
    </source>
</evidence>
<dbReference type="Gene3D" id="3.30.1330.50">
    <property type="entry name" value="2-C-methyl-D-erythritol 2,4-cyclodiphosphate synthase"/>
    <property type="match status" value="1"/>
</dbReference>
<name>A0A3P8KTL8_RAOTE</name>
<keyword evidence="3" id="KW-0456">Lyase</keyword>
<dbReference type="PANTHER" id="PTHR43181:SF1">
    <property type="entry name" value="2-C-METHYL-D-ERYTHRITOL 2,4-CYCLODIPHOSPHATE SYNTHASE, CHLOROPLASTIC"/>
    <property type="match status" value="1"/>
</dbReference>
<organism evidence="3 5">
    <name type="scientific">Raoultella terrigena</name>
    <name type="common">Klebsiella terrigena</name>
    <dbReference type="NCBI Taxonomy" id="577"/>
    <lineage>
        <taxon>Bacteria</taxon>
        <taxon>Pseudomonadati</taxon>
        <taxon>Pseudomonadota</taxon>
        <taxon>Gammaproteobacteria</taxon>
        <taxon>Enterobacterales</taxon>
        <taxon>Enterobacteriaceae</taxon>
        <taxon>Klebsiella/Raoultella group</taxon>
        <taxon>Raoultella</taxon>
    </lineage>
</organism>
<sequence>MLPHIPQMRVFIAEDLGCHMDDVNVKATTTEKLGFTGRGEGIACEAVALLRKAAQ</sequence>
<dbReference type="Proteomes" id="UP000332594">
    <property type="component" value="Unassembled WGS sequence"/>
</dbReference>
<evidence type="ECO:0000256" key="1">
    <source>
        <dbReference type="ARBA" id="ARBA00023229"/>
    </source>
</evidence>
<reference evidence="3 5" key="1">
    <citation type="submission" date="2018-12" db="EMBL/GenBank/DDBJ databases">
        <authorList>
            <consortium name="Pathogen Informatics"/>
        </authorList>
    </citation>
    <scope>NUCLEOTIDE SEQUENCE [LARGE SCALE GENOMIC DNA]</scope>
    <source>
        <strain evidence="4 6">NCTC13038</strain>
        <strain evidence="3 5">NCTC13098</strain>
    </source>
</reference>
<dbReference type="InterPro" id="IPR036571">
    <property type="entry name" value="MECDP_synthase_sf"/>
</dbReference>
<dbReference type="EMBL" id="LR131271">
    <property type="protein sequence ID" value="VDR25132.1"/>
    <property type="molecule type" value="Genomic_DNA"/>
</dbReference>
<evidence type="ECO:0000313" key="5">
    <source>
        <dbReference type="Proteomes" id="UP000274346"/>
    </source>
</evidence>
<dbReference type="PANTHER" id="PTHR43181">
    <property type="entry name" value="2-C-METHYL-D-ERYTHRITOL 2,4-CYCLODIPHOSPHATE SYNTHASE, CHLOROPLASTIC"/>
    <property type="match status" value="1"/>
</dbReference>
<gene>
    <name evidence="3" type="primary">ispF</name>
    <name evidence="4" type="ORF">NCTC13038_04578</name>
    <name evidence="3" type="ORF">NCTC13098_01438</name>
</gene>
<evidence type="ECO:0000313" key="6">
    <source>
        <dbReference type="Proteomes" id="UP000332594"/>
    </source>
</evidence>
<dbReference type="Pfam" id="PF02542">
    <property type="entry name" value="YgbB"/>
    <property type="match status" value="1"/>
</dbReference>
<evidence type="ECO:0000313" key="3">
    <source>
        <dbReference type="EMBL" id="VDR25132.1"/>
    </source>
</evidence>
<dbReference type="GO" id="GO:0016114">
    <property type="term" value="P:terpenoid biosynthetic process"/>
    <property type="evidence" value="ECO:0007669"/>
    <property type="project" value="InterPro"/>
</dbReference>
<dbReference type="SUPFAM" id="SSF69765">
    <property type="entry name" value="IpsF-like"/>
    <property type="match status" value="1"/>
</dbReference>